<dbReference type="Pfam" id="PF13470">
    <property type="entry name" value="PIN_3"/>
    <property type="match status" value="1"/>
</dbReference>
<sequence length="147" mass="16407">MELMCDNNVFLDYVLDREPFAAAAAELLAAAAFGDVRLTITTAMTTDLFYILNKAYGPKEVQKRISDMLEFIGLCGVSSQTARKALEEQWNDFEDCLVSCCAEEIGADYIVTRNEKDFAQSSVPAVQPAFILNELRERGLSYDQVDL</sequence>
<evidence type="ECO:0000256" key="3">
    <source>
        <dbReference type="ARBA" id="ARBA00022801"/>
    </source>
</evidence>
<evidence type="ECO:0000259" key="5">
    <source>
        <dbReference type="Pfam" id="PF13470"/>
    </source>
</evidence>
<dbReference type="GO" id="GO:0046872">
    <property type="term" value="F:metal ion binding"/>
    <property type="evidence" value="ECO:0007669"/>
    <property type="project" value="UniProtKB-KW"/>
</dbReference>
<keyword evidence="4" id="KW-0460">Magnesium</keyword>
<dbReference type="GO" id="GO:0004518">
    <property type="term" value="F:nuclease activity"/>
    <property type="evidence" value="ECO:0007669"/>
    <property type="project" value="UniProtKB-KW"/>
</dbReference>
<dbReference type="AlphaFoldDB" id="A0A943YXK0"/>
<evidence type="ECO:0000256" key="1">
    <source>
        <dbReference type="ARBA" id="ARBA00022722"/>
    </source>
</evidence>
<reference evidence="6" key="1">
    <citation type="submission" date="2021-02" db="EMBL/GenBank/DDBJ databases">
        <title>Infant gut strain persistence is associated with maternal origin, phylogeny, and functional potential including surface adhesion and iron acquisition.</title>
        <authorList>
            <person name="Lou Y.C."/>
        </authorList>
    </citation>
    <scope>NUCLEOTIDE SEQUENCE</scope>
    <source>
        <strain evidence="6">L2_039_000G1_dasL2_039_000G1_concoct_11</strain>
    </source>
</reference>
<dbReference type="Proteomes" id="UP000727506">
    <property type="component" value="Unassembled WGS sequence"/>
</dbReference>
<comment type="caution">
    <text evidence="6">The sequence shown here is derived from an EMBL/GenBank/DDBJ whole genome shotgun (WGS) entry which is preliminary data.</text>
</comment>
<gene>
    <name evidence="6" type="ORF">KH142_02275</name>
</gene>
<evidence type="ECO:0000256" key="2">
    <source>
        <dbReference type="ARBA" id="ARBA00022723"/>
    </source>
</evidence>
<evidence type="ECO:0000256" key="4">
    <source>
        <dbReference type="ARBA" id="ARBA00022842"/>
    </source>
</evidence>
<keyword evidence="2" id="KW-0479">Metal-binding</keyword>
<keyword evidence="3" id="KW-0378">Hydrolase</keyword>
<dbReference type="GO" id="GO:0016787">
    <property type="term" value="F:hydrolase activity"/>
    <property type="evidence" value="ECO:0007669"/>
    <property type="project" value="UniProtKB-KW"/>
</dbReference>
<evidence type="ECO:0000313" key="6">
    <source>
        <dbReference type="EMBL" id="MBS6940306.1"/>
    </source>
</evidence>
<accession>A0A943YXK0</accession>
<organism evidence="6 7">
    <name type="scientific">Slackia piriformis</name>
    <dbReference type="NCBI Taxonomy" id="626934"/>
    <lineage>
        <taxon>Bacteria</taxon>
        <taxon>Bacillati</taxon>
        <taxon>Actinomycetota</taxon>
        <taxon>Coriobacteriia</taxon>
        <taxon>Eggerthellales</taxon>
        <taxon>Eggerthellaceae</taxon>
        <taxon>Slackia</taxon>
    </lineage>
</organism>
<name>A0A943YXK0_9ACTN</name>
<protein>
    <submittedName>
        <fullName evidence="6">PIN domain-containing protein</fullName>
    </submittedName>
</protein>
<evidence type="ECO:0000313" key="7">
    <source>
        <dbReference type="Proteomes" id="UP000727506"/>
    </source>
</evidence>
<feature type="domain" description="PIN" evidence="5">
    <location>
        <begin position="4"/>
        <end position="115"/>
    </location>
</feature>
<dbReference type="SUPFAM" id="SSF88723">
    <property type="entry name" value="PIN domain-like"/>
    <property type="match status" value="1"/>
</dbReference>
<dbReference type="Gene3D" id="3.40.50.1010">
    <property type="entry name" value="5'-nuclease"/>
    <property type="match status" value="1"/>
</dbReference>
<dbReference type="InterPro" id="IPR029060">
    <property type="entry name" value="PIN-like_dom_sf"/>
</dbReference>
<dbReference type="EMBL" id="JAGZSV010000023">
    <property type="protein sequence ID" value="MBS6940306.1"/>
    <property type="molecule type" value="Genomic_DNA"/>
</dbReference>
<proteinExistence type="predicted"/>
<dbReference type="InterPro" id="IPR002716">
    <property type="entry name" value="PIN_dom"/>
</dbReference>
<keyword evidence="1" id="KW-0540">Nuclease</keyword>